<reference evidence="1 2" key="1">
    <citation type="submission" date="2019-08" db="EMBL/GenBank/DDBJ databases">
        <authorList>
            <person name="Hu J."/>
        </authorList>
    </citation>
    <scope>NUCLEOTIDE SEQUENCE [LARGE SCALE GENOMIC DNA]</scope>
    <source>
        <strain evidence="1 2">NEAU-184</strain>
    </source>
</reference>
<comment type="caution">
    <text evidence="1">The sequence shown here is derived from an EMBL/GenBank/DDBJ whole genome shotgun (WGS) entry which is preliminary data.</text>
</comment>
<keyword evidence="2" id="KW-1185">Reference proteome</keyword>
<dbReference type="Proteomes" id="UP000325243">
    <property type="component" value="Unassembled WGS sequence"/>
</dbReference>
<evidence type="ECO:0000313" key="1">
    <source>
        <dbReference type="EMBL" id="TYL51167.1"/>
    </source>
</evidence>
<proteinExistence type="predicted"/>
<dbReference type="AlphaFoldDB" id="A0A5S4UWB3"/>
<dbReference type="EMBL" id="VSSB01000002">
    <property type="protein sequence ID" value="TYL51167.1"/>
    <property type="molecule type" value="Genomic_DNA"/>
</dbReference>
<accession>A0A5S4UWB3</accession>
<organism evidence="1 2">
    <name type="scientific">Agromyces mariniharenae</name>
    <dbReference type="NCBI Taxonomy" id="2604423"/>
    <lineage>
        <taxon>Bacteria</taxon>
        <taxon>Bacillati</taxon>
        <taxon>Actinomycetota</taxon>
        <taxon>Actinomycetes</taxon>
        <taxon>Micrococcales</taxon>
        <taxon>Microbacteriaceae</taxon>
        <taxon>Agromyces</taxon>
    </lineage>
</organism>
<gene>
    <name evidence="1" type="ORF">FYC51_18800</name>
</gene>
<evidence type="ECO:0000313" key="2">
    <source>
        <dbReference type="Proteomes" id="UP000325243"/>
    </source>
</evidence>
<name>A0A5S4UWB3_9MICO</name>
<dbReference type="RefSeq" id="WP_148735265.1">
    <property type="nucleotide sequence ID" value="NZ_VSSB01000002.1"/>
</dbReference>
<sequence>MLKIEIPSNVPRGARLSAIAGIEYHGEWADGVHRLAPLVHGKVAALHLETLDLATCDFNEQIDWVGTDDGVFVRVGATLSLDGEPGGSYTIAAPINDDGAVPALRVGESDNAPGIPADIELHTAIIREEGNSPVNAGGFRLLHFTQSVICSSDNPHPDGARPISGGPPWCYTGEGAALNNRFGVQFDRYGRRIYDFEHVLWYSGYEVIASKRPNTKRYPVPVRWSTTTPIRWRPYHETAPQV</sequence>
<protein>
    <submittedName>
        <fullName evidence="1">Uncharacterized protein</fullName>
    </submittedName>
</protein>